<dbReference type="RefSeq" id="WP_146808261.1">
    <property type="nucleotide sequence ID" value="NZ_BJXX01000018.1"/>
</dbReference>
<dbReference type="InterPro" id="IPR037171">
    <property type="entry name" value="NagB/RpiA_transferase-like"/>
</dbReference>
<comment type="similarity">
    <text evidence="1">Belongs to the SorC transcriptional regulatory family.</text>
</comment>
<dbReference type="OrthoDB" id="9793820at2"/>
<proteinExistence type="inferred from homology"/>
<evidence type="ECO:0000256" key="2">
    <source>
        <dbReference type="ARBA" id="ARBA00023015"/>
    </source>
</evidence>
<dbReference type="AlphaFoldDB" id="A0A511V224"/>
<dbReference type="SUPFAM" id="SSF46785">
    <property type="entry name" value="Winged helix' DNA-binding domain"/>
    <property type="match status" value="1"/>
</dbReference>
<keyword evidence="8" id="KW-1185">Reference proteome</keyword>
<dbReference type="Pfam" id="PF04198">
    <property type="entry name" value="Sugar-bind"/>
    <property type="match status" value="1"/>
</dbReference>
<dbReference type="GO" id="GO:0003677">
    <property type="term" value="F:DNA binding"/>
    <property type="evidence" value="ECO:0007669"/>
    <property type="project" value="UniProtKB-KW"/>
</dbReference>
<dbReference type="InterPro" id="IPR036388">
    <property type="entry name" value="WH-like_DNA-bd_sf"/>
</dbReference>
<dbReference type="Pfam" id="PF21715">
    <property type="entry name" value="CggR_N"/>
    <property type="match status" value="1"/>
</dbReference>
<evidence type="ECO:0000256" key="4">
    <source>
        <dbReference type="ARBA" id="ARBA00023163"/>
    </source>
</evidence>
<evidence type="ECO:0000256" key="3">
    <source>
        <dbReference type="ARBA" id="ARBA00023125"/>
    </source>
</evidence>
<dbReference type="PANTHER" id="PTHR34294:SF5">
    <property type="entry name" value="CENTRAL GLYCOLYTIC GENES REGULATOR"/>
    <property type="match status" value="1"/>
</dbReference>
<dbReference type="GO" id="GO:0030246">
    <property type="term" value="F:carbohydrate binding"/>
    <property type="evidence" value="ECO:0007669"/>
    <property type="project" value="InterPro"/>
</dbReference>
<feature type="domain" description="CggR N-terminal DNA binding" evidence="6">
    <location>
        <begin position="20"/>
        <end position="87"/>
    </location>
</feature>
<evidence type="ECO:0000313" key="7">
    <source>
        <dbReference type="EMBL" id="GEN32957.1"/>
    </source>
</evidence>
<evidence type="ECO:0000256" key="1">
    <source>
        <dbReference type="ARBA" id="ARBA00010466"/>
    </source>
</evidence>
<keyword evidence="3" id="KW-0238">DNA-binding</keyword>
<name>A0A511V224_9BACL</name>
<dbReference type="SUPFAM" id="SSF100950">
    <property type="entry name" value="NagB/RpiA/CoA transferase-like"/>
    <property type="match status" value="1"/>
</dbReference>
<keyword evidence="2" id="KW-0805">Transcription regulation</keyword>
<gene>
    <name evidence="7" type="primary">cggR</name>
    <name evidence="7" type="ORF">ADA01nite_04170</name>
</gene>
<evidence type="ECO:0000259" key="5">
    <source>
        <dbReference type="Pfam" id="PF04198"/>
    </source>
</evidence>
<dbReference type="InterPro" id="IPR007324">
    <property type="entry name" value="Sugar-bd_dom_put"/>
</dbReference>
<sequence>MAESNWTSMLQRMAPEVVTIIENRYKILRQIRLLQPVGRRALAEVMQSTERIIRREVEFLREQRLIDSNRAGMFVTPDGENMIEAFHPFWKEVGGISLLETEAARLLSVRKVVIVPGDTDESEWTKDDMARQAAGELARVLTDDTVVAVAGGSSVARMSQYVQPPADARNLMLVPARGALGDEVDLESNTVTARIARNLNASYRQLYLPDILEEETLRNVQRDPTISKMLELIQQTKVLVHGIGAAEEMSRRRGLSDGIVRILREKRAVSEVFGYYFNGSGEMVYRMNTVGMQMENVHTLDTVVAVAGGKSKAEAILSYIRNRHNYVLVTDEAAARGMLALLAEEE</sequence>
<dbReference type="InterPro" id="IPR051054">
    <property type="entry name" value="SorC_transcr_regulators"/>
</dbReference>
<dbReference type="PANTHER" id="PTHR34294">
    <property type="entry name" value="TRANSCRIPTIONAL REGULATOR-RELATED"/>
    <property type="match status" value="1"/>
</dbReference>
<reference evidence="7 8" key="1">
    <citation type="submission" date="2019-07" db="EMBL/GenBank/DDBJ databases">
        <title>Whole genome shotgun sequence of Aneurinibacillus danicus NBRC 102444.</title>
        <authorList>
            <person name="Hosoyama A."/>
            <person name="Uohara A."/>
            <person name="Ohji S."/>
            <person name="Ichikawa N."/>
        </authorList>
    </citation>
    <scope>NUCLEOTIDE SEQUENCE [LARGE SCALE GENOMIC DNA]</scope>
    <source>
        <strain evidence="7 8">NBRC 102444</strain>
    </source>
</reference>
<evidence type="ECO:0000313" key="8">
    <source>
        <dbReference type="Proteomes" id="UP000321157"/>
    </source>
</evidence>
<dbReference type="InterPro" id="IPR036390">
    <property type="entry name" value="WH_DNA-bd_sf"/>
</dbReference>
<dbReference type="Gene3D" id="1.10.10.10">
    <property type="entry name" value="Winged helix-like DNA-binding domain superfamily/Winged helix DNA-binding domain"/>
    <property type="match status" value="1"/>
</dbReference>
<keyword evidence="4" id="KW-0804">Transcription</keyword>
<comment type="caution">
    <text evidence="7">The sequence shown here is derived from an EMBL/GenBank/DDBJ whole genome shotgun (WGS) entry which is preliminary data.</text>
</comment>
<dbReference type="InterPro" id="IPR048715">
    <property type="entry name" value="CggR_N"/>
</dbReference>
<protein>
    <submittedName>
        <fullName evidence="7">Central glycolytic genes regulator</fullName>
    </submittedName>
</protein>
<evidence type="ECO:0000259" key="6">
    <source>
        <dbReference type="Pfam" id="PF21715"/>
    </source>
</evidence>
<dbReference type="Proteomes" id="UP000321157">
    <property type="component" value="Unassembled WGS sequence"/>
</dbReference>
<feature type="domain" description="Sugar-binding" evidence="5">
    <location>
        <begin position="95"/>
        <end position="340"/>
    </location>
</feature>
<dbReference type="Gene3D" id="3.40.50.1360">
    <property type="match status" value="1"/>
</dbReference>
<organism evidence="7 8">
    <name type="scientific">Aneurinibacillus danicus</name>
    <dbReference type="NCBI Taxonomy" id="267746"/>
    <lineage>
        <taxon>Bacteria</taxon>
        <taxon>Bacillati</taxon>
        <taxon>Bacillota</taxon>
        <taxon>Bacilli</taxon>
        <taxon>Bacillales</taxon>
        <taxon>Paenibacillaceae</taxon>
        <taxon>Aneurinibacillus group</taxon>
        <taxon>Aneurinibacillus</taxon>
    </lineage>
</organism>
<accession>A0A511V224</accession>
<dbReference type="EMBL" id="BJXX01000018">
    <property type="protein sequence ID" value="GEN32957.1"/>
    <property type="molecule type" value="Genomic_DNA"/>
</dbReference>